<dbReference type="PRINTS" id="PR00315">
    <property type="entry name" value="ELONGATNFCT"/>
</dbReference>
<dbReference type="SUPFAM" id="SSF50465">
    <property type="entry name" value="EF-Tu/eEF-1alpha/eIF2-gamma C-terminal domain"/>
    <property type="match status" value="1"/>
</dbReference>
<sequence length="413" mass="46660">MERLLHMTMFRDKKIHLNVGTIGHLSHGKTTLTAAITAVLAGIGYTQPKKNDAIDSTSEEKARNMSIYVHHVEYETAARHYSHLDCPGHVNYINNMITGVSQMDGAILVVSAVDGPMAQTKEHILLAKLLGISSILVFINKEDELDDQAVLPMLIQNMRQILTYYGFPGHTSPILFGSALLALEAIYENPNLNREKNKWVDKISSLIDHLDLYIPTPRRKFNKPFFMPIERVILVPSFGLIGTGTIERGHINIGESVEIVGFKDTQHSKVISLKMFNQFLEKGIAGDDIGILLEGTSKNNFKKGMVIAKPNTIQSWNYFEAQIYILRREEGGRRSPFFQGYCPQFYFRTIQITGRMESFEYEIGGKTWMVMPGEKIKAIIQLIFPIALKKKMRFVIREGGFTIGVGIILELIR</sequence>
<feature type="domain" description="Tr-type G" evidence="9">
    <location>
        <begin position="14"/>
        <end position="218"/>
    </location>
</feature>
<evidence type="ECO:0000259" key="9">
    <source>
        <dbReference type="PROSITE" id="PS51722"/>
    </source>
</evidence>
<dbReference type="GeneID" id="27985040"/>
<keyword evidence="10" id="KW-0150">Chloroplast</keyword>
<organism evidence="10">
    <name type="scientific">Coleochaete scutata</name>
    <dbReference type="NCBI Taxonomy" id="3125"/>
    <lineage>
        <taxon>Eukaryota</taxon>
        <taxon>Viridiplantae</taxon>
        <taxon>Streptophyta</taxon>
        <taxon>Coleochaetophyceae</taxon>
        <taxon>Coleochaetales</taxon>
        <taxon>Coleochaetaceae</taxon>
        <taxon>Coleochaete</taxon>
    </lineage>
</organism>
<dbReference type="Gene3D" id="2.40.30.10">
    <property type="entry name" value="Translation factors"/>
    <property type="match status" value="2"/>
</dbReference>
<evidence type="ECO:0000256" key="4">
    <source>
        <dbReference type="ARBA" id="ARBA00022640"/>
    </source>
</evidence>
<dbReference type="InterPro" id="IPR050055">
    <property type="entry name" value="EF-Tu_GTPase"/>
</dbReference>
<reference evidence="10" key="1">
    <citation type="journal article" date="2016" name="Front. Plant Sci.">
        <title>Comparative Chloroplast Genome Analyses of Streptophyte Green Algae Uncover Major Structural Alterations in the Klebsormidiophyceae, Coleochaetophyceae and Zygnematophyceae.</title>
        <authorList>
            <person name="Lemieux C."/>
            <person name="Otis C."/>
            <person name="Turmel M."/>
        </authorList>
    </citation>
    <scope>NUCLEOTIDE SEQUENCE</scope>
</reference>
<dbReference type="SUPFAM" id="SSF50447">
    <property type="entry name" value="Translation proteins"/>
    <property type="match status" value="1"/>
</dbReference>
<protein>
    <submittedName>
        <fullName evidence="10">Translational elongation factor Tu</fullName>
    </submittedName>
</protein>
<dbReference type="InterPro" id="IPR009000">
    <property type="entry name" value="Transl_B-barrel_sf"/>
</dbReference>
<dbReference type="CDD" id="cd03707">
    <property type="entry name" value="EFTU_III"/>
    <property type="match status" value="1"/>
</dbReference>
<evidence type="ECO:0000256" key="7">
    <source>
        <dbReference type="ARBA" id="ARBA00022917"/>
    </source>
</evidence>
<dbReference type="GO" id="GO:0005739">
    <property type="term" value="C:mitochondrion"/>
    <property type="evidence" value="ECO:0007669"/>
    <property type="project" value="TreeGrafter"/>
</dbReference>
<evidence type="ECO:0000256" key="3">
    <source>
        <dbReference type="ARBA" id="ARBA00007249"/>
    </source>
</evidence>
<dbReference type="Pfam" id="PF03143">
    <property type="entry name" value="GTP_EFTU_D3"/>
    <property type="match status" value="1"/>
</dbReference>
<dbReference type="AlphaFoldDB" id="A0A191T5P8"/>
<dbReference type="InterPro" id="IPR041709">
    <property type="entry name" value="EF-Tu_GTP-bd"/>
</dbReference>
<keyword evidence="5" id="KW-0547">Nucleotide-binding</keyword>
<dbReference type="RefSeq" id="YP_009258660.1">
    <property type="nucleotide sequence ID" value="NC_030358.1"/>
</dbReference>
<keyword evidence="4 10" id="KW-0934">Plastid</keyword>
<evidence type="ECO:0000256" key="1">
    <source>
        <dbReference type="ARBA" id="ARBA00003982"/>
    </source>
</evidence>
<proteinExistence type="inferred from homology"/>
<evidence type="ECO:0000256" key="6">
    <source>
        <dbReference type="ARBA" id="ARBA00022768"/>
    </source>
</evidence>
<dbReference type="EMBL" id="KU646493">
    <property type="protein sequence ID" value="ANI25718.1"/>
    <property type="molecule type" value="Genomic_DNA"/>
</dbReference>
<dbReference type="Gene3D" id="3.40.50.300">
    <property type="entry name" value="P-loop containing nucleotide triphosphate hydrolases"/>
    <property type="match status" value="1"/>
</dbReference>
<dbReference type="NCBIfam" id="NF009373">
    <property type="entry name" value="PRK12736.1"/>
    <property type="match status" value="1"/>
</dbReference>
<comment type="similarity">
    <text evidence="3">Belongs to the TRAFAC class translation factor GTPase superfamily. Classic translation factor GTPase family. EF-Tu/EF-1A subfamily.</text>
</comment>
<dbReference type="GO" id="GO:0003746">
    <property type="term" value="F:translation elongation factor activity"/>
    <property type="evidence" value="ECO:0007669"/>
    <property type="project" value="UniProtKB-KW"/>
</dbReference>
<dbReference type="SUPFAM" id="SSF52540">
    <property type="entry name" value="P-loop containing nucleoside triphosphate hydrolases"/>
    <property type="match status" value="1"/>
</dbReference>
<evidence type="ECO:0000313" key="10">
    <source>
        <dbReference type="EMBL" id="ANI25718.1"/>
    </source>
</evidence>
<dbReference type="GO" id="GO:0070125">
    <property type="term" value="P:mitochondrial translational elongation"/>
    <property type="evidence" value="ECO:0007669"/>
    <property type="project" value="TreeGrafter"/>
</dbReference>
<geneLocation type="chloroplast" evidence="10"/>
<keyword evidence="8" id="KW-0342">GTP-binding</keyword>
<dbReference type="InterPro" id="IPR009001">
    <property type="entry name" value="Transl_elong_EF1A/Init_IF2_C"/>
</dbReference>
<dbReference type="InterPro" id="IPR004161">
    <property type="entry name" value="EFTu-like_2"/>
</dbReference>
<evidence type="ECO:0000256" key="5">
    <source>
        <dbReference type="ARBA" id="ARBA00022741"/>
    </source>
</evidence>
<dbReference type="Pfam" id="PF00009">
    <property type="entry name" value="GTP_EFTU"/>
    <property type="match status" value="1"/>
</dbReference>
<dbReference type="GO" id="GO:0005525">
    <property type="term" value="F:GTP binding"/>
    <property type="evidence" value="ECO:0007669"/>
    <property type="project" value="UniProtKB-KW"/>
</dbReference>
<accession>A0A191T5P8</accession>
<keyword evidence="6 10" id="KW-0251">Elongation factor</keyword>
<dbReference type="InterPro" id="IPR004160">
    <property type="entry name" value="Transl_elong_EFTu/EF1A_C"/>
</dbReference>
<dbReference type="PANTHER" id="PTHR43721">
    <property type="entry name" value="ELONGATION FACTOR TU-RELATED"/>
    <property type="match status" value="1"/>
</dbReference>
<dbReference type="InterPro" id="IPR000795">
    <property type="entry name" value="T_Tr_GTP-bd_dom"/>
</dbReference>
<dbReference type="PROSITE" id="PS51722">
    <property type="entry name" value="G_TR_2"/>
    <property type="match status" value="1"/>
</dbReference>
<evidence type="ECO:0000256" key="2">
    <source>
        <dbReference type="ARBA" id="ARBA00004474"/>
    </source>
</evidence>
<dbReference type="GO" id="GO:0003924">
    <property type="term" value="F:GTPase activity"/>
    <property type="evidence" value="ECO:0007669"/>
    <property type="project" value="InterPro"/>
</dbReference>
<dbReference type="GO" id="GO:0009536">
    <property type="term" value="C:plastid"/>
    <property type="evidence" value="ECO:0007669"/>
    <property type="project" value="UniProtKB-SubCell"/>
</dbReference>
<dbReference type="FunFam" id="2.40.30.10:FF:000001">
    <property type="entry name" value="Elongation factor Tu"/>
    <property type="match status" value="1"/>
</dbReference>
<comment type="subcellular location">
    <subcellularLocation>
        <location evidence="2">Plastid</location>
    </subcellularLocation>
</comment>
<dbReference type="NCBIfam" id="NF000766">
    <property type="entry name" value="PRK00049.1"/>
    <property type="match status" value="1"/>
</dbReference>
<dbReference type="CDD" id="cd01884">
    <property type="entry name" value="EF_Tu"/>
    <property type="match status" value="1"/>
</dbReference>
<dbReference type="NCBIfam" id="NF009372">
    <property type="entry name" value="PRK12735.1"/>
    <property type="match status" value="1"/>
</dbReference>
<dbReference type="InterPro" id="IPR033720">
    <property type="entry name" value="EFTU_2"/>
</dbReference>
<name>A0A191T5P8_COLSC</name>
<dbReference type="InterPro" id="IPR027417">
    <property type="entry name" value="P-loop_NTPase"/>
</dbReference>
<dbReference type="CDD" id="cd03697">
    <property type="entry name" value="EFTU_II"/>
    <property type="match status" value="1"/>
</dbReference>
<evidence type="ECO:0000256" key="8">
    <source>
        <dbReference type="ARBA" id="ARBA00023134"/>
    </source>
</evidence>
<dbReference type="Pfam" id="PF03144">
    <property type="entry name" value="GTP_EFTU_D2"/>
    <property type="match status" value="1"/>
</dbReference>
<gene>
    <name evidence="10" type="primary">tufA</name>
</gene>
<dbReference type="PANTHER" id="PTHR43721:SF5">
    <property type="entry name" value="ELONGATION FACTOR TU, CHLOROPLASTIC"/>
    <property type="match status" value="1"/>
</dbReference>
<keyword evidence="7" id="KW-0648">Protein biosynthesis</keyword>
<comment type="function">
    <text evidence="1">This protein promotes the GTP-dependent binding of aminoacyl-tRNA to the A-site of ribosomes during protein biosynthesis.</text>
</comment>